<dbReference type="InterPro" id="IPR058236">
    <property type="entry name" value="Rex_actinobacterial-type"/>
</dbReference>
<dbReference type="InterPro" id="IPR003781">
    <property type="entry name" value="CoA-bd"/>
</dbReference>
<feature type="binding site" evidence="7">
    <location>
        <begin position="103"/>
        <end position="108"/>
    </location>
    <ligand>
        <name>NAD(+)</name>
        <dbReference type="ChEBI" id="CHEBI:57540"/>
    </ligand>
</feature>
<evidence type="ECO:0000313" key="9">
    <source>
        <dbReference type="EMBL" id="WGW14108.1"/>
    </source>
</evidence>
<evidence type="ECO:0000256" key="4">
    <source>
        <dbReference type="ARBA" id="ARBA00023027"/>
    </source>
</evidence>
<keyword evidence="5 7" id="KW-0238">DNA-binding</keyword>
<organism evidence="9 10">
    <name type="scientific">Saxibacter everestensis</name>
    <dbReference type="NCBI Taxonomy" id="2909229"/>
    <lineage>
        <taxon>Bacteria</taxon>
        <taxon>Bacillati</taxon>
        <taxon>Actinomycetota</taxon>
        <taxon>Actinomycetes</taxon>
        <taxon>Micrococcales</taxon>
        <taxon>Brevibacteriaceae</taxon>
        <taxon>Saxibacter</taxon>
    </lineage>
</organism>
<keyword evidence="1 7" id="KW-0963">Cytoplasm</keyword>
<name>A0ABY8QYS7_9MICO</name>
<dbReference type="NCBIfam" id="NF003995">
    <property type="entry name" value="PRK05472.2-4"/>
    <property type="match status" value="1"/>
</dbReference>
<dbReference type="InterPro" id="IPR036388">
    <property type="entry name" value="WH-like_DNA-bd_sf"/>
</dbReference>
<comment type="function">
    <text evidence="7">Modulates transcription in response to changes in cellular NADH/NAD(+) redox state.</text>
</comment>
<dbReference type="SUPFAM" id="SSF46785">
    <property type="entry name" value="Winged helix' DNA-binding domain"/>
    <property type="match status" value="1"/>
</dbReference>
<proteinExistence type="inferred from homology"/>
<evidence type="ECO:0000256" key="1">
    <source>
        <dbReference type="ARBA" id="ARBA00022490"/>
    </source>
</evidence>
<dbReference type="RefSeq" id="WP_349640919.1">
    <property type="nucleotide sequence ID" value="NZ_CP090958.1"/>
</dbReference>
<evidence type="ECO:0000256" key="7">
    <source>
        <dbReference type="HAMAP-Rule" id="MF_01131"/>
    </source>
</evidence>
<gene>
    <name evidence="7" type="primary">rex</name>
    <name evidence="9" type="ORF">LWF01_12750</name>
</gene>
<evidence type="ECO:0000256" key="2">
    <source>
        <dbReference type="ARBA" id="ARBA00022491"/>
    </source>
</evidence>
<comment type="subcellular location">
    <subcellularLocation>
        <location evidence="7">Cytoplasm</location>
    </subcellularLocation>
</comment>
<evidence type="ECO:0000313" key="10">
    <source>
        <dbReference type="Proteomes" id="UP001209083"/>
    </source>
</evidence>
<dbReference type="NCBIfam" id="NF003992">
    <property type="entry name" value="PRK05472.2-1"/>
    <property type="match status" value="1"/>
</dbReference>
<accession>A0ABY8QYS7</accession>
<dbReference type="NCBIfam" id="NF003993">
    <property type="entry name" value="PRK05472.2-2"/>
    <property type="match status" value="1"/>
</dbReference>
<comment type="subunit">
    <text evidence="7">Homodimer.</text>
</comment>
<dbReference type="Proteomes" id="UP001209083">
    <property type="component" value="Chromosome"/>
</dbReference>
<dbReference type="SUPFAM" id="SSF51735">
    <property type="entry name" value="NAD(P)-binding Rossmann-fold domains"/>
    <property type="match status" value="1"/>
</dbReference>
<evidence type="ECO:0000256" key="3">
    <source>
        <dbReference type="ARBA" id="ARBA00023015"/>
    </source>
</evidence>
<dbReference type="Gene3D" id="1.10.10.10">
    <property type="entry name" value="Winged helix-like DNA-binding domain superfamily/Winged helix DNA-binding domain"/>
    <property type="match status" value="1"/>
</dbReference>
<dbReference type="InterPro" id="IPR036390">
    <property type="entry name" value="WH_DNA-bd_sf"/>
</dbReference>
<evidence type="ECO:0000256" key="6">
    <source>
        <dbReference type="ARBA" id="ARBA00023163"/>
    </source>
</evidence>
<keyword evidence="10" id="KW-1185">Reference proteome</keyword>
<dbReference type="InterPro" id="IPR022876">
    <property type="entry name" value="Tscrpt_rep_Rex"/>
</dbReference>
<feature type="DNA-binding region" description="H-T-H motif" evidence="7">
    <location>
        <begin position="29"/>
        <end position="68"/>
    </location>
</feature>
<comment type="similarity">
    <text evidence="7">Belongs to the transcriptional regulatory Rex family.</text>
</comment>
<dbReference type="Gene3D" id="3.40.50.720">
    <property type="entry name" value="NAD(P)-binding Rossmann-like Domain"/>
    <property type="match status" value="1"/>
</dbReference>
<keyword evidence="4 7" id="KW-0520">NAD</keyword>
<evidence type="ECO:0000256" key="5">
    <source>
        <dbReference type="ARBA" id="ARBA00023125"/>
    </source>
</evidence>
<dbReference type="PANTHER" id="PTHR35786">
    <property type="entry name" value="REDOX-SENSING TRANSCRIPTIONAL REPRESSOR REX"/>
    <property type="match status" value="1"/>
</dbReference>
<keyword evidence="6 7" id="KW-0804">Transcription</keyword>
<dbReference type="Pfam" id="PF06971">
    <property type="entry name" value="Put_DNA-bind_N"/>
    <property type="match status" value="1"/>
</dbReference>
<keyword evidence="3 7" id="KW-0805">Transcription regulation</keyword>
<feature type="domain" description="CoA-binding" evidence="8">
    <location>
        <begin position="92"/>
        <end position="193"/>
    </location>
</feature>
<keyword evidence="2 7" id="KW-0678">Repressor</keyword>
<protein>
    <recommendedName>
        <fullName evidence="7">Redox-sensing transcriptional repressor Rex</fullName>
    </recommendedName>
</protein>
<dbReference type="InterPro" id="IPR036291">
    <property type="entry name" value="NAD(P)-bd_dom_sf"/>
</dbReference>
<dbReference type="NCBIfam" id="NF003989">
    <property type="entry name" value="PRK05472.1-3"/>
    <property type="match status" value="1"/>
</dbReference>
<dbReference type="NCBIfam" id="NF003994">
    <property type="entry name" value="PRK05472.2-3"/>
    <property type="match status" value="1"/>
</dbReference>
<dbReference type="HAMAP" id="MF_01131">
    <property type="entry name" value="Rex"/>
    <property type="match status" value="1"/>
</dbReference>
<reference evidence="9 10" key="1">
    <citation type="submission" date="2023-05" db="EMBL/GenBank/DDBJ databases">
        <title>Lithophilousrod everest ZFBP1038 complete genpme.</title>
        <authorList>
            <person name="Tian M."/>
        </authorList>
    </citation>
    <scope>NUCLEOTIDE SEQUENCE [LARGE SCALE GENOMIC DNA]</scope>
    <source>
        <strain evidence="9 10">ZFBP1038</strain>
    </source>
</reference>
<sequence length="233" mass="24561">MAKPGTDKDGTVFDAERGIPDATVARLPVYLRALSTLAEDGVITVSSEDLAEVAGVNSSKLRKDLSYLGSYGTRGVGYEVKVLVEQISENLGLSQDWNVAIFGAGNLGTALAQYSGFASRGFTVVAMFDADEAIVGTTVSGVLVRSIDDLETVIDQTGAHLAVLAVPGPVAQEICDRAVAAGIRGILNFAPSVLQVPDWVQLRKVDLSIELQILAFHAQRAAADELVMAKELS</sequence>
<dbReference type="InterPro" id="IPR009718">
    <property type="entry name" value="Rex_DNA-bd_C_dom"/>
</dbReference>
<dbReference type="Pfam" id="PF02629">
    <property type="entry name" value="CoA_binding"/>
    <property type="match status" value="1"/>
</dbReference>
<dbReference type="EMBL" id="CP090958">
    <property type="protein sequence ID" value="WGW14108.1"/>
    <property type="molecule type" value="Genomic_DNA"/>
</dbReference>
<dbReference type="PANTHER" id="PTHR35786:SF1">
    <property type="entry name" value="REDOX-SENSING TRANSCRIPTIONAL REPRESSOR REX 1"/>
    <property type="match status" value="1"/>
</dbReference>
<evidence type="ECO:0000259" key="8">
    <source>
        <dbReference type="SMART" id="SM00881"/>
    </source>
</evidence>
<dbReference type="SMART" id="SM00881">
    <property type="entry name" value="CoA_binding"/>
    <property type="match status" value="1"/>
</dbReference>
<dbReference type="NCBIfam" id="NF003996">
    <property type="entry name" value="PRK05472.2-5"/>
    <property type="match status" value="1"/>
</dbReference>